<organism evidence="7 8">
    <name type="scientific">Symbiodinium natans</name>
    <dbReference type="NCBI Taxonomy" id="878477"/>
    <lineage>
        <taxon>Eukaryota</taxon>
        <taxon>Sar</taxon>
        <taxon>Alveolata</taxon>
        <taxon>Dinophyceae</taxon>
        <taxon>Suessiales</taxon>
        <taxon>Symbiodiniaceae</taxon>
        <taxon>Symbiodinium</taxon>
    </lineage>
</organism>
<dbReference type="Proteomes" id="UP000604046">
    <property type="component" value="Unassembled WGS sequence"/>
</dbReference>
<dbReference type="InterPro" id="IPR002935">
    <property type="entry name" value="SAM_O-MeTrfase"/>
</dbReference>
<dbReference type="GO" id="GO:0032259">
    <property type="term" value="P:methylation"/>
    <property type="evidence" value="ECO:0007669"/>
    <property type="project" value="UniProtKB-KW"/>
</dbReference>
<keyword evidence="4" id="KW-0949">S-adenosyl-L-methionine</keyword>
<comment type="similarity">
    <text evidence="6">Belongs to the class I-like SAM-binding methyltransferase superfamily. Cation-dependent O-methyltransferase family.</text>
</comment>
<dbReference type="EC" id="2.1.1.6" evidence="1"/>
<proteinExistence type="inferred from homology"/>
<sequence length="214" mass="23488">MICKGWGEGERREGRAWEGREGPEGAVALIEDMRLQRMHDADGAVWNAVAWAHQAGGAPVPAMPSPMRRNLRKEHELLDFVRRRAQVEDLPAVLRAIEEFACGRKWLKVAGGRKAALLQGSLRPGDRVVEFGTYMGYSAMLLASRLRELGGGGRVVSCDVNAQTWPFAREILSWAGVEGSEVQLNIGVASDWLASGQLGSIDVLLLDHRGTVYQ</sequence>
<protein>
    <recommendedName>
        <fullName evidence="1">catechol O-methyltransferase</fullName>
        <ecNumber evidence="1">2.1.1.6</ecNumber>
    </recommendedName>
</protein>
<feature type="non-terminal residue" evidence="7">
    <location>
        <position position="214"/>
    </location>
</feature>
<accession>A0A812J3V3</accession>
<dbReference type="GO" id="GO:0016206">
    <property type="term" value="F:catechol O-methyltransferase activity"/>
    <property type="evidence" value="ECO:0007669"/>
    <property type="project" value="UniProtKB-EC"/>
</dbReference>
<keyword evidence="3" id="KW-0808">Transferase</keyword>
<dbReference type="PANTHER" id="PTHR43836:SF2">
    <property type="entry name" value="CATECHOL O-METHYLTRANSFERASE 1-RELATED"/>
    <property type="match status" value="1"/>
</dbReference>
<evidence type="ECO:0000313" key="8">
    <source>
        <dbReference type="Proteomes" id="UP000604046"/>
    </source>
</evidence>
<evidence type="ECO:0000256" key="2">
    <source>
        <dbReference type="ARBA" id="ARBA00022603"/>
    </source>
</evidence>
<dbReference type="PROSITE" id="PS51682">
    <property type="entry name" value="SAM_OMT_I"/>
    <property type="match status" value="1"/>
</dbReference>
<evidence type="ECO:0000256" key="6">
    <source>
        <dbReference type="ARBA" id="ARBA00023453"/>
    </source>
</evidence>
<gene>
    <name evidence="7" type="primary">comtb</name>
    <name evidence="7" type="ORF">SNAT2548_LOCUS5096</name>
</gene>
<evidence type="ECO:0000256" key="4">
    <source>
        <dbReference type="ARBA" id="ARBA00022691"/>
    </source>
</evidence>
<dbReference type="OrthoDB" id="186626at2759"/>
<dbReference type="Gene3D" id="3.40.50.150">
    <property type="entry name" value="Vaccinia Virus protein VP39"/>
    <property type="match status" value="1"/>
</dbReference>
<dbReference type="Pfam" id="PF13578">
    <property type="entry name" value="Methyltransf_24"/>
    <property type="match status" value="1"/>
</dbReference>
<evidence type="ECO:0000256" key="3">
    <source>
        <dbReference type="ARBA" id="ARBA00022679"/>
    </source>
</evidence>
<keyword evidence="2" id="KW-0489">Methyltransferase</keyword>
<keyword evidence="8" id="KW-1185">Reference proteome</keyword>
<dbReference type="PANTHER" id="PTHR43836">
    <property type="entry name" value="CATECHOL O-METHYLTRANSFERASE 1-RELATED"/>
    <property type="match status" value="1"/>
</dbReference>
<evidence type="ECO:0000256" key="5">
    <source>
        <dbReference type="ARBA" id="ARBA00022939"/>
    </source>
</evidence>
<reference evidence="7" key="1">
    <citation type="submission" date="2021-02" db="EMBL/GenBank/DDBJ databases">
        <authorList>
            <person name="Dougan E. K."/>
            <person name="Rhodes N."/>
            <person name="Thang M."/>
            <person name="Chan C."/>
        </authorList>
    </citation>
    <scope>NUCLEOTIDE SEQUENCE</scope>
</reference>
<evidence type="ECO:0000313" key="7">
    <source>
        <dbReference type="EMBL" id="CAE7191921.1"/>
    </source>
</evidence>
<dbReference type="GO" id="GO:0006584">
    <property type="term" value="P:catecholamine metabolic process"/>
    <property type="evidence" value="ECO:0007669"/>
    <property type="project" value="UniProtKB-KW"/>
</dbReference>
<keyword evidence="5" id="KW-0128">Catecholamine metabolism</keyword>
<evidence type="ECO:0000256" key="1">
    <source>
        <dbReference type="ARBA" id="ARBA00012880"/>
    </source>
</evidence>
<name>A0A812J3V3_9DINO</name>
<dbReference type="EMBL" id="CAJNDS010000320">
    <property type="protein sequence ID" value="CAE7191921.1"/>
    <property type="molecule type" value="Genomic_DNA"/>
</dbReference>
<comment type="caution">
    <text evidence="7">The sequence shown here is derived from an EMBL/GenBank/DDBJ whole genome shotgun (WGS) entry which is preliminary data.</text>
</comment>
<dbReference type="SUPFAM" id="SSF53335">
    <property type="entry name" value="S-adenosyl-L-methionine-dependent methyltransferases"/>
    <property type="match status" value="1"/>
</dbReference>
<dbReference type="AlphaFoldDB" id="A0A812J3V3"/>
<dbReference type="InterPro" id="IPR029063">
    <property type="entry name" value="SAM-dependent_MTases_sf"/>
</dbReference>